<evidence type="ECO:0000256" key="22">
    <source>
        <dbReference type="SAM" id="Phobius"/>
    </source>
</evidence>
<dbReference type="PROSITE" id="PS00108">
    <property type="entry name" value="PROTEIN_KINASE_ST"/>
    <property type="match status" value="1"/>
</dbReference>
<evidence type="ECO:0000256" key="13">
    <source>
        <dbReference type="ARBA" id="ARBA00022777"/>
    </source>
</evidence>
<evidence type="ECO:0000256" key="7">
    <source>
        <dbReference type="ARBA" id="ARBA00022614"/>
    </source>
</evidence>
<comment type="catalytic activity">
    <reaction evidence="19">
        <text>L-threonyl-[protein] + ATP = O-phospho-L-threonyl-[protein] + ADP + H(+)</text>
        <dbReference type="Rhea" id="RHEA:46608"/>
        <dbReference type="Rhea" id="RHEA-COMP:11060"/>
        <dbReference type="Rhea" id="RHEA-COMP:11605"/>
        <dbReference type="ChEBI" id="CHEBI:15378"/>
        <dbReference type="ChEBI" id="CHEBI:30013"/>
        <dbReference type="ChEBI" id="CHEBI:30616"/>
        <dbReference type="ChEBI" id="CHEBI:61977"/>
        <dbReference type="ChEBI" id="CHEBI:456216"/>
        <dbReference type="EC" id="2.7.11.1"/>
    </reaction>
</comment>
<keyword evidence="6" id="KW-0597">Phosphoprotein</keyword>
<evidence type="ECO:0000256" key="1">
    <source>
        <dbReference type="ARBA" id="ARBA00004251"/>
    </source>
</evidence>
<evidence type="ECO:0000313" key="25">
    <source>
        <dbReference type="EMBL" id="DAD39399.1"/>
    </source>
</evidence>
<dbReference type="SUPFAM" id="SSF52058">
    <property type="entry name" value="L domain-like"/>
    <property type="match status" value="1"/>
</dbReference>
<accession>A0A822Z7N5</accession>
<dbReference type="PROSITE" id="PS00107">
    <property type="entry name" value="PROTEIN_KINASE_ATP"/>
    <property type="match status" value="1"/>
</dbReference>
<keyword evidence="14 21" id="KW-0067">ATP-binding</keyword>
<dbReference type="FunFam" id="3.80.10.10:FF:000041">
    <property type="entry name" value="LRR receptor-like serine/threonine-protein kinase ERECTA"/>
    <property type="match status" value="1"/>
</dbReference>
<keyword evidence="18" id="KW-0325">Glycoprotein</keyword>
<keyword evidence="10 23" id="KW-0732">Signal</keyword>
<dbReference type="InterPro" id="IPR001611">
    <property type="entry name" value="Leu-rich_rpt"/>
</dbReference>
<dbReference type="InterPro" id="IPR000719">
    <property type="entry name" value="Prot_kinase_dom"/>
</dbReference>
<keyword evidence="12 21" id="KW-0547">Nucleotide-binding</keyword>
<comment type="catalytic activity">
    <reaction evidence="20">
        <text>L-seryl-[protein] + ATP = O-phospho-L-seryl-[protein] + ADP + H(+)</text>
        <dbReference type="Rhea" id="RHEA:17989"/>
        <dbReference type="Rhea" id="RHEA-COMP:9863"/>
        <dbReference type="Rhea" id="RHEA-COMP:11604"/>
        <dbReference type="ChEBI" id="CHEBI:15378"/>
        <dbReference type="ChEBI" id="CHEBI:29999"/>
        <dbReference type="ChEBI" id="CHEBI:30616"/>
        <dbReference type="ChEBI" id="CHEBI:83421"/>
        <dbReference type="ChEBI" id="CHEBI:456216"/>
        <dbReference type="EC" id="2.7.11.1"/>
    </reaction>
</comment>
<evidence type="ECO:0000256" key="20">
    <source>
        <dbReference type="ARBA" id="ARBA00048679"/>
    </source>
</evidence>
<evidence type="ECO:0000256" key="8">
    <source>
        <dbReference type="ARBA" id="ARBA00022679"/>
    </source>
</evidence>
<evidence type="ECO:0000313" key="26">
    <source>
        <dbReference type="Proteomes" id="UP000607653"/>
    </source>
</evidence>
<dbReference type="AlphaFoldDB" id="A0A822Z7N5"/>
<dbReference type="GO" id="GO:0004674">
    <property type="term" value="F:protein serine/threonine kinase activity"/>
    <property type="evidence" value="ECO:0007669"/>
    <property type="project" value="UniProtKB-KW"/>
</dbReference>
<feature type="transmembrane region" description="Helical" evidence="22">
    <location>
        <begin position="660"/>
        <end position="682"/>
    </location>
</feature>
<evidence type="ECO:0000256" key="12">
    <source>
        <dbReference type="ARBA" id="ARBA00022741"/>
    </source>
</evidence>
<evidence type="ECO:0000256" key="11">
    <source>
        <dbReference type="ARBA" id="ARBA00022737"/>
    </source>
</evidence>
<feature type="binding site" evidence="21">
    <location>
        <position position="743"/>
    </location>
    <ligand>
        <name>ATP</name>
        <dbReference type="ChEBI" id="CHEBI:30616"/>
    </ligand>
</feature>
<evidence type="ECO:0000256" key="3">
    <source>
        <dbReference type="ARBA" id="ARBA00012513"/>
    </source>
</evidence>
<dbReference type="Pfam" id="PF08263">
    <property type="entry name" value="LRRNT_2"/>
    <property type="match status" value="1"/>
</dbReference>
<evidence type="ECO:0000256" key="21">
    <source>
        <dbReference type="PROSITE-ProRule" id="PRU10141"/>
    </source>
</evidence>
<dbReference type="Pfam" id="PF00560">
    <property type="entry name" value="LRR_1"/>
    <property type="match status" value="5"/>
</dbReference>
<evidence type="ECO:0000256" key="19">
    <source>
        <dbReference type="ARBA" id="ARBA00047899"/>
    </source>
</evidence>
<evidence type="ECO:0000259" key="24">
    <source>
        <dbReference type="PROSITE" id="PS50011"/>
    </source>
</evidence>
<evidence type="ECO:0000256" key="18">
    <source>
        <dbReference type="ARBA" id="ARBA00023180"/>
    </source>
</evidence>
<dbReference type="GO" id="GO:0005524">
    <property type="term" value="F:ATP binding"/>
    <property type="evidence" value="ECO:0007669"/>
    <property type="project" value="UniProtKB-UniRule"/>
</dbReference>
<sequence>MKIELPSIASTLFRLSAIHVFFLLLCSEGPITTNATPLGNETDRLALFQFKNAITNDPLGALSSWNESLHFCEWQGITCGRRHQRVTVLNLQGQSLVGTVSPCIRNLTFLRSIELGDNSFHGAIPQEVGRLLRLRYINLSDANFEREIPRNLTNCYNLKVLDLSRNNLTGKVPFELDSLSKLSAVILSANYLTGKIPPSFGNLSSLQSLRLVDNSMEGSIPKDLGRLTRLSNLYVGANELSGMFPNWIYNMSSIAFINVALNRFYGRIPLDVGLTMPKLKVLGFDVNNFTGPIPVSLFNISGLERLDLGQNSFTGSVPLKIGRLQNLWSLCLAYNRFGTGQAHDLAFLTELTNCSNLEILQLQNNNFGCSLPKAIANLSTQLTILALGQNQLFGSLPSGIENLMNLTGLSMEGNLLGGSIPTAIGMLQKLKALFMGGNRFAGEIPLSLGNITSLNLLHLEVNYLTGCIPSSLGNCQKLQTLTLHHNNLNGSIPRQVIGLYSLTRILDLSYNSLSGSLPLEVGKMKNIGILDLSENNLSREIPVTIGDCSNLENLYLEGNSFNGTIPESLGLLKAIQGLDLSRNNLSGQIPKIFENLHLLSNFNLSFNSLVGEVPTKGAFANASAISVVGNYKLCGEIPELQLPSCSLASTRGGKSTISRVIIAVAVGVLCLFLLLIFLVLYWKGNSKRKSLNMPPMGDQHLMVSYKELLQATGGFSESSFLGSGSFGSVYKGNLNQGITVAVKVFNLQQPRASKSFMAECNALKNIRHRNLVRILTSCSSLDFKGNDFKALVYEFMANGSLEDWLHPDMDAHNEQRNLNILQRINIAIDVASALDYLHNHCHTPIIHCDLKPSNVLLDNDFTAHVSDFGLAKLLLEDPNYPSHSQASSFVLKGTIGYTPPGIKHGDVYSYGILLLEIFTGKKPTDEMFKDDLNLQKFAKMALPVEAIRIFDPILLQNQGVEEIENGGITNFGNCSMAIDRSPVLCAVTCSLGSARLAERSEKCPRERMDISEAAKELIRIRDIFHGIRVHQHQVVSRISQLEGAYIALTMPKFRDLSAPFMINRFPIF</sequence>
<dbReference type="Gene3D" id="3.80.10.10">
    <property type="entry name" value="Ribonuclease Inhibitor"/>
    <property type="match status" value="3"/>
</dbReference>
<dbReference type="FunFam" id="1.10.510.10:FF:000358">
    <property type="entry name" value="Putative leucine-rich repeat receptor-like serine/threonine-protein kinase"/>
    <property type="match status" value="1"/>
</dbReference>
<protein>
    <recommendedName>
        <fullName evidence="3">non-specific serine/threonine protein kinase</fullName>
        <ecNumber evidence="3">2.7.11.1</ecNumber>
    </recommendedName>
</protein>
<dbReference type="FunFam" id="3.30.200.20:FF:000432">
    <property type="entry name" value="LRR receptor-like serine/threonine-protein kinase EFR"/>
    <property type="match status" value="1"/>
</dbReference>
<feature type="chain" id="PRO_5032445989" description="non-specific serine/threonine protein kinase" evidence="23">
    <location>
        <begin position="36"/>
        <end position="1068"/>
    </location>
</feature>
<evidence type="ECO:0000256" key="17">
    <source>
        <dbReference type="ARBA" id="ARBA00023170"/>
    </source>
</evidence>
<dbReference type="GO" id="GO:0005886">
    <property type="term" value="C:plasma membrane"/>
    <property type="evidence" value="ECO:0007669"/>
    <property type="project" value="UniProtKB-SubCell"/>
</dbReference>
<keyword evidence="4" id="KW-1003">Cell membrane</keyword>
<dbReference type="InterPro" id="IPR013210">
    <property type="entry name" value="LRR_N_plant-typ"/>
</dbReference>
<dbReference type="SUPFAM" id="SSF56112">
    <property type="entry name" value="Protein kinase-like (PK-like)"/>
    <property type="match status" value="1"/>
</dbReference>
<dbReference type="Gene3D" id="3.30.200.20">
    <property type="entry name" value="Phosphorylase Kinase, domain 1"/>
    <property type="match status" value="1"/>
</dbReference>
<evidence type="ECO:0000256" key="16">
    <source>
        <dbReference type="ARBA" id="ARBA00023136"/>
    </source>
</evidence>
<organism evidence="25 26">
    <name type="scientific">Nelumbo nucifera</name>
    <name type="common">Sacred lotus</name>
    <dbReference type="NCBI Taxonomy" id="4432"/>
    <lineage>
        <taxon>Eukaryota</taxon>
        <taxon>Viridiplantae</taxon>
        <taxon>Streptophyta</taxon>
        <taxon>Embryophyta</taxon>
        <taxon>Tracheophyta</taxon>
        <taxon>Spermatophyta</taxon>
        <taxon>Magnoliopsida</taxon>
        <taxon>Proteales</taxon>
        <taxon>Nelumbonaceae</taxon>
        <taxon>Nelumbo</taxon>
    </lineage>
</organism>
<evidence type="ECO:0000256" key="6">
    <source>
        <dbReference type="ARBA" id="ARBA00022553"/>
    </source>
</evidence>
<reference evidence="25 26" key="1">
    <citation type="journal article" date="2020" name="Mol. Biol. Evol.">
        <title>Distinct Expression and Methylation Patterns for Genes with Different Fates following a Single Whole-Genome Duplication in Flowering Plants.</title>
        <authorList>
            <person name="Shi T."/>
            <person name="Rahmani R.S."/>
            <person name="Gugger P.F."/>
            <person name="Wang M."/>
            <person name="Li H."/>
            <person name="Zhang Y."/>
            <person name="Li Z."/>
            <person name="Wang Q."/>
            <person name="Van de Peer Y."/>
            <person name="Marchal K."/>
            <person name="Chen J."/>
        </authorList>
    </citation>
    <scope>NUCLEOTIDE SEQUENCE [LARGE SCALE GENOMIC DNA]</scope>
    <source>
        <tissue evidence="25">Leaf</tissue>
    </source>
</reference>
<keyword evidence="11" id="KW-0677">Repeat</keyword>
<evidence type="ECO:0000256" key="10">
    <source>
        <dbReference type="ARBA" id="ARBA00022729"/>
    </source>
</evidence>
<dbReference type="FunFam" id="3.80.10.10:FF:000288">
    <property type="entry name" value="LRR receptor-like serine/threonine-protein kinase EFR"/>
    <property type="match status" value="1"/>
</dbReference>
<dbReference type="FunFam" id="3.80.10.10:FF:000275">
    <property type="entry name" value="Leucine-rich repeat receptor-like protein kinase"/>
    <property type="match status" value="1"/>
</dbReference>
<dbReference type="InterPro" id="IPR051809">
    <property type="entry name" value="Plant_receptor-like_S/T_kinase"/>
</dbReference>
<evidence type="ECO:0000256" key="14">
    <source>
        <dbReference type="ARBA" id="ARBA00022840"/>
    </source>
</evidence>
<feature type="signal peptide" evidence="23">
    <location>
        <begin position="1"/>
        <end position="35"/>
    </location>
</feature>
<keyword evidence="17" id="KW-0675">Receptor</keyword>
<gene>
    <name evidence="25" type="ORF">HUJ06_013722</name>
</gene>
<dbReference type="SMART" id="SM00220">
    <property type="entry name" value="S_TKc"/>
    <property type="match status" value="1"/>
</dbReference>
<dbReference type="Gene3D" id="1.10.510.10">
    <property type="entry name" value="Transferase(Phosphotransferase) domain 1"/>
    <property type="match status" value="1"/>
</dbReference>
<evidence type="ECO:0000256" key="23">
    <source>
        <dbReference type="SAM" id="SignalP"/>
    </source>
</evidence>
<keyword evidence="13" id="KW-0418">Kinase</keyword>
<dbReference type="PROSITE" id="PS50011">
    <property type="entry name" value="PROTEIN_KINASE_DOM"/>
    <property type="match status" value="1"/>
</dbReference>
<dbReference type="SUPFAM" id="SSF52047">
    <property type="entry name" value="RNI-like"/>
    <property type="match status" value="1"/>
</dbReference>
<keyword evidence="16 22" id="KW-0472">Membrane</keyword>
<proteinExistence type="inferred from homology"/>
<dbReference type="InterPro" id="IPR001245">
    <property type="entry name" value="Ser-Thr/Tyr_kinase_cat_dom"/>
</dbReference>
<evidence type="ECO:0000256" key="9">
    <source>
        <dbReference type="ARBA" id="ARBA00022692"/>
    </source>
</evidence>
<keyword evidence="15 22" id="KW-1133">Transmembrane helix</keyword>
<comment type="subcellular location">
    <subcellularLocation>
        <location evidence="1">Cell membrane</location>
        <topology evidence="1">Single-pass type I membrane protein</topology>
    </subcellularLocation>
</comment>
<dbReference type="InterPro" id="IPR055414">
    <property type="entry name" value="LRR_R13L4/SHOC2-like"/>
</dbReference>
<feature type="domain" description="Protein kinase" evidence="24">
    <location>
        <begin position="715"/>
        <end position="1024"/>
    </location>
</feature>
<evidence type="ECO:0000256" key="5">
    <source>
        <dbReference type="ARBA" id="ARBA00022527"/>
    </source>
</evidence>
<dbReference type="InterPro" id="IPR008271">
    <property type="entry name" value="Ser/Thr_kinase_AS"/>
</dbReference>
<dbReference type="EC" id="2.7.11.1" evidence="3"/>
<comment type="similarity">
    <text evidence="2">Belongs to the protein kinase superfamily. Ser/Thr protein kinase family.</text>
</comment>
<dbReference type="InterPro" id="IPR032675">
    <property type="entry name" value="LRR_dom_sf"/>
</dbReference>
<dbReference type="Pfam" id="PF23598">
    <property type="entry name" value="LRR_14"/>
    <property type="match status" value="1"/>
</dbReference>
<keyword evidence="8" id="KW-0808">Transferase</keyword>
<keyword evidence="9 22" id="KW-0812">Transmembrane</keyword>
<comment type="caution">
    <text evidence="25">The sequence shown here is derived from an EMBL/GenBank/DDBJ whole genome shotgun (WGS) entry which is preliminary data.</text>
</comment>
<evidence type="ECO:0000256" key="15">
    <source>
        <dbReference type="ARBA" id="ARBA00022989"/>
    </source>
</evidence>
<name>A0A822Z7N5_NELNU</name>
<keyword evidence="26" id="KW-1185">Reference proteome</keyword>
<keyword evidence="7" id="KW-0433">Leucine-rich repeat</keyword>
<dbReference type="PANTHER" id="PTHR27008:SF592">
    <property type="entry name" value="LEUCINE-RICH REPEAT RECEPTOR-LIKE PROTEIN KINASE FAMILY PROTEIN-RELATED"/>
    <property type="match status" value="1"/>
</dbReference>
<dbReference type="InterPro" id="IPR017441">
    <property type="entry name" value="Protein_kinase_ATP_BS"/>
</dbReference>
<evidence type="ECO:0000256" key="2">
    <source>
        <dbReference type="ARBA" id="ARBA00008684"/>
    </source>
</evidence>
<evidence type="ECO:0000256" key="4">
    <source>
        <dbReference type="ARBA" id="ARBA00022475"/>
    </source>
</evidence>
<dbReference type="EMBL" id="DUZY01000005">
    <property type="protein sequence ID" value="DAD39399.1"/>
    <property type="molecule type" value="Genomic_DNA"/>
</dbReference>
<dbReference type="PANTHER" id="PTHR27008">
    <property type="entry name" value="OS04G0122200 PROTEIN"/>
    <property type="match status" value="1"/>
</dbReference>
<dbReference type="InterPro" id="IPR011009">
    <property type="entry name" value="Kinase-like_dom_sf"/>
</dbReference>
<dbReference type="Proteomes" id="UP000607653">
    <property type="component" value="Unassembled WGS sequence"/>
</dbReference>
<keyword evidence="5" id="KW-0723">Serine/threonine-protein kinase</keyword>
<dbReference type="Pfam" id="PF07714">
    <property type="entry name" value="PK_Tyr_Ser-Thr"/>
    <property type="match status" value="1"/>
</dbReference>